<dbReference type="InterPro" id="IPR046341">
    <property type="entry name" value="SET_dom_sf"/>
</dbReference>
<dbReference type="InterPro" id="IPR013766">
    <property type="entry name" value="Thioredoxin_domain"/>
</dbReference>
<keyword evidence="8" id="KW-1185">Reference proteome</keyword>
<dbReference type="InterPro" id="IPR001214">
    <property type="entry name" value="SET_dom"/>
</dbReference>
<dbReference type="GO" id="GO:0005739">
    <property type="term" value="C:mitochondrion"/>
    <property type="evidence" value="ECO:0007669"/>
    <property type="project" value="TreeGrafter"/>
</dbReference>
<feature type="domain" description="SET" evidence="5">
    <location>
        <begin position="10"/>
        <end position="153"/>
    </location>
</feature>
<dbReference type="InterPro" id="IPR050217">
    <property type="entry name" value="Peroxiredoxin"/>
</dbReference>
<keyword evidence="3" id="KW-0560">Oxidoreductase</keyword>
<dbReference type="GO" id="GO:0045454">
    <property type="term" value="P:cell redox homeostasis"/>
    <property type="evidence" value="ECO:0007669"/>
    <property type="project" value="TreeGrafter"/>
</dbReference>
<evidence type="ECO:0000256" key="2">
    <source>
        <dbReference type="ARBA" id="ARBA00013017"/>
    </source>
</evidence>
<dbReference type="Proteomes" id="UP000078046">
    <property type="component" value="Unassembled WGS sequence"/>
</dbReference>
<evidence type="ECO:0000259" key="6">
    <source>
        <dbReference type="PROSITE" id="PS51352"/>
    </source>
</evidence>
<dbReference type="GO" id="GO:0042744">
    <property type="term" value="P:hydrogen peroxide catabolic process"/>
    <property type="evidence" value="ECO:0007669"/>
    <property type="project" value="TreeGrafter"/>
</dbReference>
<dbReference type="OrthoDB" id="185659at2759"/>
<feature type="domain" description="Thioredoxin" evidence="6">
    <location>
        <begin position="347"/>
        <end position="426"/>
    </location>
</feature>
<dbReference type="GO" id="GO:0033554">
    <property type="term" value="P:cellular response to stress"/>
    <property type="evidence" value="ECO:0007669"/>
    <property type="project" value="TreeGrafter"/>
</dbReference>
<comment type="caution">
    <text evidence="7">The sequence shown here is derived from an EMBL/GenBank/DDBJ whole genome shotgun (WGS) entry which is preliminary data.</text>
</comment>
<evidence type="ECO:0000256" key="3">
    <source>
        <dbReference type="ARBA" id="ARBA00023002"/>
    </source>
</evidence>
<evidence type="ECO:0000259" key="5">
    <source>
        <dbReference type="PROSITE" id="PS50280"/>
    </source>
</evidence>
<dbReference type="GO" id="GO:0006979">
    <property type="term" value="P:response to oxidative stress"/>
    <property type="evidence" value="ECO:0007669"/>
    <property type="project" value="TreeGrafter"/>
</dbReference>
<organism evidence="7 8">
    <name type="scientific">Intoshia linei</name>
    <dbReference type="NCBI Taxonomy" id="1819745"/>
    <lineage>
        <taxon>Eukaryota</taxon>
        <taxon>Metazoa</taxon>
        <taxon>Spiralia</taxon>
        <taxon>Lophotrochozoa</taxon>
        <taxon>Mesozoa</taxon>
        <taxon>Orthonectida</taxon>
        <taxon>Rhopaluridae</taxon>
        <taxon>Intoshia</taxon>
    </lineage>
</organism>
<dbReference type="GO" id="GO:0008379">
    <property type="term" value="F:thioredoxin peroxidase activity"/>
    <property type="evidence" value="ECO:0007669"/>
    <property type="project" value="TreeGrafter"/>
</dbReference>
<dbReference type="InterPro" id="IPR036249">
    <property type="entry name" value="Thioredoxin-like_sf"/>
</dbReference>
<dbReference type="PROSITE" id="PS51352">
    <property type="entry name" value="THIOREDOXIN_2"/>
    <property type="match status" value="1"/>
</dbReference>
<dbReference type="PANTHER" id="PTHR10681">
    <property type="entry name" value="THIOREDOXIN PEROXIDASE"/>
    <property type="match status" value="1"/>
</dbReference>
<evidence type="ECO:0000256" key="4">
    <source>
        <dbReference type="ARBA" id="ARBA00049091"/>
    </source>
</evidence>
<dbReference type="PROSITE" id="PS50280">
    <property type="entry name" value="SET"/>
    <property type="match status" value="1"/>
</dbReference>
<dbReference type="Pfam" id="PF00856">
    <property type="entry name" value="SET"/>
    <property type="match status" value="1"/>
</dbReference>
<evidence type="ECO:0000313" key="8">
    <source>
        <dbReference type="Proteomes" id="UP000078046"/>
    </source>
</evidence>
<dbReference type="Gene3D" id="2.170.270.10">
    <property type="entry name" value="SET domain"/>
    <property type="match status" value="1"/>
</dbReference>
<dbReference type="InterPro" id="IPR000866">
    <property type="entry name" value="AhpC/TSA"/>
</dbReference>
<reference evidence="7 8" key="1">
    <citation type="submission" date="2016-04" db="EMBL/GenBank/DDBJ databases">
        <title>The genome of Intoshia linei affirms orthonectids as highly simplified spiralians.</title>
        <authorList>
            <person name="Mikhailov K.V."/>
            <person name="Slusarev G.S."/>
            <person name="Nikitin M.A."/>
            <person name="Logacheva M.D."/>
            <person name="Penin A."/>
            <person name="Aleoshin V."/>
            <person name="Panchin Y.V."/>
        </authorList>
    </citation>
    <scope>NUCLEOTIDE SEQUENCE [LARGE SCALE GENOMIC DNA]</scope>
    <source>
        <strain evidence="7">Intl2013</strain>
        <tissue evidence="7">Whole animal</tissue>
    </source>
</reference>
<dbReference type="EC" id="1.11.1.24" evidence="2"/>
<dbReference type="Pfam" id="PF00578">
    <property type="entry name" value="AhpC-TSA"/>
    <property type="match status" value="1"/>
</dbReference>
<proteinExistence type="inferred from homology"/>
<protein>
    <recommendedName>
        <fullName evidence="2">thioredoxin-dependent peroxiredoxin</fullName>
        <ecNumber evidence="2">1.11.1.24</ecNumber>
    </recommendedName>
</protein>
<name>A0A177B583_9BILA</name>
<comment type="catalytic activity">
    <reaction evidence="4">
        <text>a hydroperoxide + [thioredoxin]-dithiol = an alcohol + [thioredoxin]-disulfide + H2O</text>
        <dbReference type="Rhea" id="RHEA:62620"/>
        <dbReference type="Rhea" id="RHEA-COMP:10698"/>
        <dbReference type="Rhea" id="RHEA-COMP:10700"/>
        <dbReference type="ChEBI" id="CHEBI:15377"/>
        <dbReference type="ChEBI" id="CHEBI:29950"/>
        <dbReference type="ChEBI" id="CHEBI:30879"/>
        <dbReference type="ChEBI" id="CHEBI:35924"/>
        <dbReference type="ChEBI" id="CHEBI:50058"/>
        <dbReference type="EC" id="1.11.1.24"/>
    </reaction>
</comment>
<evidence type="ECO:0000256" key="1">
    <source>
        <dbReference type="ARBA" id="ARBA00009796"/>
    </source>
</evidence>
<accession>A0A177B583</accession>
<sequence length="426" mass="49559">MGNNQLPESEKIRSTQSYEPGVIFTEEPYVYVVNDEYIGKKKDVSFPDINCNERRFNDLISSMLYSRVVKLSNTVTIKALFNIELLTVLLYKEKWNNDKTRSASFIEITKQLRLSKLNHSYNPNTNPVFDEKKITLYATKKIQHNDELTMSYGFTANCYWNGNIEEHYFFKCGYETYCLECGKNDFSAENINIRNKFLQKLQNQLSEMDQCDDNGAQTFSEYQIKCINIMLTIYKAVVQICNTLVNALLLEFLNHLDQSIYHYYLDLVVIQIEEVVKQKKGDSGLMFMPIAEHFLFTKEYTKSSEYYHKEMIARILGGLNQLRGSLLANPIKQFYVLKPNYRKISSSLVASQAPHFEGKSVFNKQFCDLSTDSFKGKYLVLFFYPLDFTFVCPTEICAFSDRFKEFKDINCELVAVSTDSHFSHLA</sequence>
<dbReference type="Gene3D" id="3.40.30.10">
    <property type="entry name" value="Glutaredoxin"/>
    <property type="match status" value="1"/>
</dbReference>
<dbReference type="PANTHER" id="PTHR10681:SF128">
    <property type="entry name" value="THIOREDOXIN-DEPENDENT PEROXIDE REDUCTASE, MITOCHONDRIAL"/>
    <property type="match status" value="1"/>
</dbReference>
<dbReference type="GO" id="GO:0005829">
    <property type="term" value="C:cytosol"/>
    <property type="evidence" value="ECO:0007669"/>
    <property type="project" value="TreeGrafter"/>
</dbReference>
<comment type="similarity">
    <text evidence="1">Belongs to the peroxiredoxin family. AhpC/Prx1 subfamily.</text>
</comment>
<dbReference type="AlphaFoldDB" id="A0A177B583"/>
<dbReference type="SUPFAM" id="SSF52833">
    <property type="entry name" value="Thioredoxin-like"/>
    <property type="match status" value="1"/>
</dbReference>
<gene>
    <name evidence="7" type="ORF">A3Q56_02801</name>
</gene>
<evidence type="ECO:0000313" key="7">
    <source>
        <dbReference type="EMBL" id="OAF69439.1"/>
    </source>
</evidence>
<dbReference type="SUPFAM" id="SSF82199">
    <property type="entry name" value="SET domain"/>
    <property type="match status" value="1"/>
</dbReference>
<dbReference type="EMBL" id="LWCA01000281">
    <property type="protein sequence ID" value="OAF69439.1"/>
    <property type="molecule type" value="Genomic_DNA"/>
</dbReference>